<evidence type="ECO:0000256" key="3">
    <source>
        <dbReference type="ARBA" id="ARBA00010088"/>
    </source>
</evidence>
<evidence type="ECO:0000256" key="5">
    <source>
        <dbReference type="ARBA" id="ARBA00021843"/>
    </source>
</evidence>
<gene>
    <name evidence="14" type="primary">pip</name>
    <name evidence="14" type="ORF">RI844_16865</name>
</gene>
<dbReference type="PANTHER" id="PTHR43722:SF1">
    <property type="entry name" value="PROLINE IMINOPEPTIDASE"/>
    <property type="match status" value="1"/>
</dbReference>
<accession>A0ABZ0GMG5</accession>
<dbReference type="PIRSF" id="PIRSF006431">
    <property type="entry name" value="Pept_S33"/>
    <property type="match status" value="1"/>
</dbReference>
<dbReference type="Pfam" id="PF00561">
    <property type="entry name" value="Abhydrolase_1"/>
    <property type="match status" value="1"/>
</dbReference>
<evidence type="ECO:0000259" key="13">
    <source>
        <dbReference type="Pfam" id="PF00561"/>
    </source>
</evidence>
<keyword evidence="15" id="KW-1185">Reference proteome</keyword>
<comment type="similarity">
    <text evidence="3 11 12">Belongs to the peptidase S33 family.</text>
</comment>
<dbReference type="Proteomes" id="UP001301442">
    <property type="component" value="Chromosome"/>
</dbReference>
<proteinExistence type="inferred from homology"/>
<evidence type="ECO:0000313" key="15">
    <source>
        <dbReference type="Proteomes" id="UP001301442"/>
    </source>
</evidence>
<feature type="domain" description="AB hydrolase-1" evidence="13">
    <location>
        <begin position="35"/>
        <end position="297"/>
    </location>
</feature>
<dbReference type="SUPFAM" id="SSF53474">
    <property type="entry name" value="alpha/beta-Hydrolases"/>
    <property type="match status" value="1"/>
</dbReference>
<keyword evidence="7 11" id="KW-0963">Cytoplasm</keyword>
<dbReference type="EMBL" id="CP136600">
    <property type="protein sequence ID" value="WOH37021.1"/>
    <property type="molecule type" value="Genomic_DNA"/>
</dbReference>
<comment type="subcellular location">
    <subcellularLocation>
        <location evidence="2 11">Cytoplasm</location>
    </subcellularLocation>
</comment>
<dbReference type="GO" id="GO:0004177">
    <property type="term" value="F:aminopeptidase activity"/>
    <property type="evidence" value="ECO:0007669"/>
    <property type="project" value="UniProtKB-KW"/>
</dbReference>
<dbReference type="EC" id="3.4.11.5" evidence="4 11"/>
<dbReference type="InterPro" id="IPR000073">
    <property type="entry name" value="AB_hydrolase_1"/>
</dbReference>
<organism evidence="14 15">
    <name type="scientific">Thalassotalea fonticola</name>
    <dbReference type="NCBI Taxonomy" id="3065649"/>
    <lineage>
        <taxon>Bacteria</taxon>
        <taxon>Pseudomonadati</taxon>
        <taxon>Pseudomonadota</taxon>
        <taxon>Gammaproteobacteria</taxon>
        <taxon>Alteromonadales</taxon>
        <taxon>Colwelliaceae</taxon>
        <taxon>Thalassotalea</taxon>
    </lineage>
</organism>
<dbReference type="NCBIfam" id="TIGR01249">
    <property type="entry name" value="pro_imino_pep_1"/>
    <property type="match status" value="1"/>
</dbReference>
<name>A0ABZ0GMG5_9GAMM</name>
<evidence type="ECO:0000256" key="4">
    <source>
        <dbReference type="ARBA" id="ARBA00012568"/>
    </source>
</evidence>
<evidence type="ECO:0000256" key="12">
    <source>
        <dbReference type="RuleBase" id="RU003421"/>
    </source>
</evidence>
<evidence type="ECO:0000256" key="1">
    <source>
        <dbReference type="ARBA" id="ARBA00001585"/>
    </source>
</evidence>
<evidence type="ECO:0000256" key="7">
    <source>
        <dbReference type="ARBA" id="ARBA00022490"/>
    </source>
</evidence>
<evidence type="ECO:0000256" key="8">
    <source>
        <dbReference type="ARBA" id="ARBA00022670"/>
    </source>
</evidence>
<dbReference type="InterPro" id="IPR005944">
    <property type="entry name" value="Pro_iminopeptidase"/>
</dbReference>
<keyword evidence="6 11" id="KW-0031">Aminopeptidase</keyword>
<evidence type="ECO:0000256" key="2">
    <source>
        <dbReference type="ARBA" id="ARBA00004496"/>
    </source>
</evidence>
<dbReference type="PANTHER" id="PTHR43722">
    <property type="entry name" value="PROLINE IMINOPEPTIDASE"/>
    <property type="match status" value="1"/>
</dbReference>
<evidence type="ECO:0000256" key="6">
    <source>
        <dbReference type="ARBA" id="ARBA00022438"/>
    </source>
</evidence>
<reference evidence="14 15" key="1">
    <citation type="submission" date="2023-09" db="EMBL/GenBank/DDBJ databases">
        <authorList>
            <person name="Qi X."/>
        </authorList>
    </citation>
    <scope>NUCLEOTIDE SEQUENCE [LARGE SCALE GENOMIC DNA]</scope>
    <source>
        <strain evidence="14 15">S1-1</strain>
    </source>
</reference>
<dbReference type="PRINTS" id="PR00793">
    <property type="entry name" value="PROAMNOPTASE"/>
</dbReference>
<dbReference type="InterPro" id="IPR029058">
    <property type="entry name" value="AB_hydrolase_fold"/>
</dbReference>
<dbReference type="RefSeq" id="WP_348395815.1">
    <property type="nucleotide sequence ID" value="NZ_CP136600.1"/>
</dbReference>
<protein>
    <recommendedName>
        <fullName evidence="5 11">Proline iminopeptidase</fullName>
        <shortName evidence="11">PIP</shortName>
        <ecNumber evidence="4 11">3.4.11.5</ecNumber>
    </recommendedName>
    <alternativeName>
        <fullName evidence="10 11">Prolyl aminopeptidase</fullName>
    </alternativeName>
</protein>
<dbReference type="Gene3D" id="3.40.50.1820">
    <property type="entry name" value="alpha/beta hydrolase"/>
    <property type="match status" value="1"/>
</dbReference>
<sequence>MHSLYPKIKPNQSQYLSIGEHNIYIEESGNPDGIPVLYLHGGPGGGSSSDHRRYFNPEKYRIIIFDQRGCGKSTPHASTSNNTTWDLVDDIEEIREYFSITKWLIAGGSWGTTLALAYGIKHSDRVTGFILRGIFLGTEEETHWLYGKDGAGAIYPDHYLDFIAPIKHQHFSDPVKTFHKLLTSDNEIARIAAAKAWTLWETRISALQIDKAELSSPEETHGAIAMACLENHYFINQCFFEPDFIIKNIAKIAHIPGFIIHGRYDMVCQLKQAHILAQHWPNAQLQIIPKSGHSGFEVAIIDAICQASDKMAAFIESK</sequence>
<evidence type="ECO:0000256" key="10">
    <source>
        <dbReference type="ARBA" id="ARBA00029605"/>
    </source>
</evidence>
<keyword evidence="8 11" id="KW-0645">Protease</keyword>
<evidence type="ECO:0000256" key="9">
    <source>
        <dbReference type="ARBA" id="ARBA00022801"/>
    </source>
</evidence>
<evidence type="ECO:0000313" key="14">
    <source>
        <dbReference type="EMBL" id="WOH37021.1"/>
    </source>
</evidence>
<keyword evidence="9 11" id="KW-0378">Hydrolase</keyword>
<dbReference type="InterPro" id="IPR002410">
    <property type="entry name" value="Peptidase_S33"/>
</dbReference>
<evidence type="ECO:0000256" key="11">
    <source>
        <dbReference type="PIRNR" id="PIRNR006431"/>
    </source>
</evidence>
<comment type="catalytic activity">
    <reaction evidence="1 11 12">
        <text>Release of N-terminal proline from a peptide.</text>
        <dbReference type="EC" id="3.4.11.5"/>
    </reaction>
</comment>